<dbReference type="SUPFAM" id="SSF53448">
    <property type="entry name" value="Nucleotide-diphospho-sugar transferases"/>
    <property type="match status" value="1"/>
</dbReference>
<sequence length="245" mass="28660">MPKISFVMPEKNRGDRIGKTIQTIIDQTEKDFELIIVDDHSDPSDKTEEIVKTFNDKRIRFIHMPEDLPKGIATARNFGNQFAESSIIAVADSDDLFKPKRAELTIKAFKKTNCDVFFAKNDIYDEVKKEFIPPMEDFHSFNVSMLKKRNYIAHSSSAYKRHLAYEFPYNSFFKKAEDYDLFTRLAVAGKKFYFCDEIVYTYIIHNENISRGLRLVNYNDLIHLNRGWIKKDRNIVIKGAFGENK</sequence>
<dbReference type="PANTHER" id="PTHR43685">
    <property type="entry name" value="GLYCOSYLTRANSFERASE"/>
    <property type="match status" value="1"/>
</dbReference>
<dbReference type="GO" id="GO:0016740">
    <property type="term" value="F:transferase activity"/>
    <property type="evidence" value="ECO:0007669"/>
    <property type="project" value="UniProtKB-KW"/>
</dbReference>
<evidence type="ECO:0000313" key="2">
    <source>
        <dbReference type="EMBL" id="TSC93692.1"/>
    </source>
</evidence>
<dbReference type="InterPro" id="IPR050834">
    <property type="entry name" value="Glycosyltransf_2"/>
</dbReference>
<organism evidence="2 3">
    <name type="scientific">Candidatus Berkelbacteria bacterium Athens1014_28</name>
    <dbReference type="NCBI Taxonomy" id="2017145"/>
    <lineage>
        <taxon>Bacteria</taxon>
        <taxon>Candidatus Berkelbacteria</taxon>
    </lineage>
</organism>
<comment type="caution">
    <text evidence="2">The sequence shown here is derived from an EMBL/GenBank/DDBJ whole genome shotgun (WGS) entry which is preliminary data.</text>
</comment>
<dbReference type="Gene3D" id="3.90.550.10">
    <property type="entry name" value="Spore Coat Polysaccharide Biosynthesis Protein SpsA, Chain A"/>
    <property type="match status" value="1"/>
</dbReference>
<dbReference type="AlphaFoldDB" id="A0A554LLE9"/>
<protein>
    <submittedName>
        <fullName evidence="2">Glycosyltransferase</fullName>
    </submittedName>
</protein>
<dbReference type="Pfam" id="PF00535">
    <property type="entry name" value="Glycos_transf_2"/>
    <property type="match status" value="1"/>
</dbReference>
<evidence type="ECO:0000259" key="1">
    <source>
        <dbReference type="Pfam" id="PF00535"/>
    </source>
</evidence>
<proteinExistence type="predicted"/>
<keyword evidence="2" id="KW-0808">Transferase</keyword>
<reference evidence="2 3" key="1">
    <citation type="submission" date="2017-07" db="EMBL/GenBank/DDBJ databases">
        <title>Mechanisms for carbon and nitrogen cycling indicate functional differentiation within the Candidate Phyla Radiation.</title>
        <authorList>
            <person name="Danczak R.E."/>
            <person name="Johnston M.D."/>
            <person name="Kenah C."/>
            <person name="Slattery M."/>
            <person name="Wrighton K.C."/>
            <person name="Wilkins M.J."/>
        </authorList>
    </citation>
    <scope>NUCLEOTIDE SEQUENCE [LARGE SCALE GENOMIC DNA]</scope>
    <source>
        <strain evidence="2">Athens1014_28</strain>
    </source>
</reference>
<feature type="domain" description="Glycosyltransferase 2-like" evidence="1">
    <location>
        <begin position="5"/>
        <end position="141"/>
    </location>
</feature>
<name>A0A554LLE9_9BACT</name>
<dbReference type="EMBL" id="VMGN01000032">
    <property type="protein sequence ID" value="TSC93692.1"/>
    <property type="molecule type" value="Genomic_DNA"/>
</dbReference>
<dbReference type="PANTHER" id="PTHR43685:SF2">
    <property type="entry name" value="GLYCOSYLTRANSFERASE 2-LIKE DOMAIN-CONTAINING PROTEIN"/>
    <property type="match status" value="1"/>
</dbReference>
<dbReference type="Proteomes" id="UP000316495">
    <property type="component" value="Unassembled WGS sequence"/>
</dbReference>
<accession>A0A554LLE9</accession>
<dbReference type="InterPro" id="IPR001173">
    <property type="entry name" value="Glyco_trans_2-like"/>
</dbReference>
<evidence type="ECO:0000313" key="3">
    <source>
        <dbReference type="Proteomes" id="UP000316495"/>
    </source>
</evidence>
<dbReference type="InterPro" id="IPR029044">
    <property type="entry name" value="Nucleotide-diphossugar_trans"/>
</dbReference>
<gene>
    <name evidence="2" type="ORF">Athens101428_572</name>
</gene>